<dbReference type="GeneID" id="105538033"/>
<evidence type="ECO:0000313" key="2">
    <source>
        <dbReference type="Proteomes" id="UP000233140"/>
    </source>
</evidence>
<dbReference type="Ensembl" id="ENSMLET00000049030.1">
    <property type="protein sequence ID" value="ENSMLEP00000025496.1"/>
    <property type="gene ID" value="ENSMLEG00000036944.1"/>
</dbReference>
<dbReference type="AlphaFoldDB" id="A0A2K5ZCD9"/>
<name>A0A2K5ZCD9_MANLE</name>
<keyword evidence="2" id="KW-1185">Reference proteome</keyword>
<evidence type="ECO:0000313" key="1">
    <source>
        <dbReference type="Ensembl" id="ENSMLEP00000025496.1"/>
    </source>
</evidence>
<dbReference type="RefSeq" id="XP_011833152.1">
    <property type="nucleotide sequence ID" value="XM_011977762.1"/>
</dbReference>
<sequence>MLSELLFNLQDCQTTGHRLLGSPSTAPPRSAAQRRARCACAGARTAAPGAWSSGTRAPGAPCVTTAGTWRTRRSCAASWAVVGPSPPWGPPPLALAPDRCGWTRWGAGAARRPCGAALRSGGDAETARTRRTRACAAWVPRRPLCCPCRRWPLPWPLHLPTRPGLCLRSPAWSLVPSWASSPCSWARSGAAAEQPAGRVSMRTSEPSTWRRKTRDLQDPGTWAWRRTMTMWESLRMALGRRRRRPGCC</sequence>
<dbReference type="KEGG" id="mleu:105538033"/>
<organism evidence="1 2">
    <name type="scientific">Mandrillus leucophaeus</name>
    <name type="common">Drill</name>
    <name type="synonym">Papio leucophaeus</name>
    <dbReference type="NCBI Taxonomy" id="9568"/>
    <lineage>
        <taxon>Eukaryota</taxon>
        <taxon>Metazoa</taxon>
        <taxon>Chordata</taxon>
        <taxon>Craniata</taxon>
        <taxon>Vertebrata</taxon>
        <taxon>Euteleostomi</taxon>
        <taxon>Mammalia</taxon>
        <taxon>Eutheria</taxon>
        <taxon>Euarchontoglires</taxon>
        <taxon>Primates</taxon>
        <taxon>Haplorrhini</taxon>
        <taxon>Catarrhini</taxon>
        <taxon>Cercopithecidae</taxon>
        <taxon>Cercopithecinae</taxon>
        <taxon>Mandrillus</taxon>
    </lineage>
</organism>
<evidence type="ECO:0008006" key="3">
    <source>
        <dbReference type="Google" id="ProtNLM"/>
    </source>
</evidence>
<proteinExistence type="predicted"/>
<accession>A0A2K5ZCD9</accession>
<reference evidence="1" key="1">
    <citation type="submission" date="2025-08" db="UniProtKB">
        <authorList>
            <consortium name="Ensembl"/>
        </authorList>
    </citation>
    <scope>IDENTIFICATION</scope>
</reference>
<dbReference type="Proteomes" id="UP000233140">
    <property type="component" value="Unassembled WGS sequence"/>
</dbReference>
<dbReference type="GeneTree" id="ENSGT00910000147416"/>
<reference evidence="1" key="2">
    <citation type="submission" date="2025-09" db="UniProtKB">
        <authorList>
            <consortium name="Ensembl"/>
        </authorList>
    </citation>
    <scope>IDENTIFICATION</scope>
</reference>
<dbReference type="OMA" id="APDRCGW"/>
<protein>
    <recommendedName>
        <fullName evidence="3">Scavenger receptor family member expressed on T cells 1</fullName>
    </recommendedName>
</protein>